<dbReference type="InterPro" id="IPR038872">
    <property type="entry name" value="Put_GTT3"/>
</dbReference>
<dbReference type="GO" id="GO:0016020">
    <property type="term" value="C:membrane"/>
    <property type="evidence" value="ECO:0007669"/>
    <property type="project" value="TreeGrafter"/>
</dbReference>
<reference evidence="4" key="3">
    <citation type="journal article" date="2010" name="Genome Res.">
        <title>Population genomic sequencing of Coccidioides fungi reveals recent hybridization and transposon control.</title>
        <authorList>
            <person name="Neafsey D.E."/>
            <person name="Barker B.M."/>
            <person name="Sharpton T.J."/>
            <person name="Stajich J.E."/>
            <person name="Park D.J."/>
            <person name="Whiston E."/>
            <person name="Hung C.-Y."/>
            <person name="McMahan C."/>
            <person name="White J."/>
            <person name="Sykes S."/>
            <person name="Heiman D."/>
            <person name="Young S."/>
            <person name="Zeng Q."/>
            <person name="Abouelleil A."/>
            <person name="Aftuck L."/>
            <person name="Bessette D."/>
            <person name="Brown A."/>
            <person name="FitzGerald M."/>
            <person name="Lui A."/>
            <person name="Macdonald J.P."/>
            <person name="Priest M."/>
            <person name="Orbach M.J."/>
            <person name="Galgiani J.N."/>
            <person name="Kirkland T.N."/>
            <person name="Cole G.T."/>
            <person name="Birren B.W."/>
            <person name="Henn M.R."/>
            <person name="Taylor J.W."/>
            <person name="Rounsley S.D."/>
        </authorList>
    </citation>
    <scope>NUCLEOTIDE SEQUENCE [LARGE SCALE GENOMIC DNA]</scope>
    <source>
        <strain evidence="4">RMSCC 3488</strain>
    </source>
</reference>
<evidence type="ECO:0000313" key="3">
    <source>
        <dbReference type="EMBL" id="KMM70719.1"/>
    </source>
</evidence>
<evidence type="ECO:0000256" key="2">
    <source>
        <dbReference type="SAM" id="Phobius"/>
    </source>
</evidence>
<keyword evidence="2" id="KW-0812">Transmembrane</keyword>
<feature type="transmembrane region" description="Helical" evidence="2">
    <location>
        <begin position="246"/>
        <end position="268"/>
    </location>
</feature>
<feature type="compositionally biased region" description="Basic residues" evidence="1">
    <location>
        <begin position="94"/>
        <end position="103"/>
    </location>
</feature>
<feature type="region of interest" description="Disordered" evidence="1">
    <location>
        <begin position="44"/>
        <end position="144"/>
    </location>
</feature>
<reference evidence="3 4" key="1">
    <citation type="submission" date="2007-06" db="EMBL/GenBank/DDBJ databases">
        <title>The Genome Sequence of Coccidioides posadasii RMSCC_3488.</title>
        <authorList>
            <consortium name="Coccidioides Genome Resources Consortium"/>
            <consortium name="The Broad Institute Genome Sequencing Platform"/>
            <person name="Henn M.R."/>
            <person name="Sykes S."/>
            <person name="Young S."/>
            <person name="Jaffe D."/>
            <person name="Berlin A."/>
            <person name="Alvarez P."/>
            <person name="Butler J."/>
            <person name="Gnerre S."/>
            <person name="Grabherr M."/>
            <person name="Mauceli E."/>
            <person name="Brockman W."/>
            <person name="Kodira C."/>
            <person name="Alvarado L."/>
            <person name="Zeng Q."/>
            <person name="Crawford M."/>
            <person name="Antoine C."/>
            <person name="Devon K."/>
            <person name="Galgiani J."/>
            <person name="Orsborn K."/>
            <person name="Lewis M.L."/>
            <person name="Nusbaum C."/>
            <person name="Galagan J."/>
            <person name="Birren B."/>
        </authorList>
    </citation>
    <scope>NUCLEOTIDE SEQUENCE [LARGE SCALE GENOMIC DNA]</scope>
    <source>
        <strain evidence="3 4">RMSCC 3488</strain>
    </source>
</reference>
<sequence>MTAALPYLRALRKSDLLVLAEVSDLKDYDDYKKPELEAALDEHLSANRTTLSKEQRLSDYYRRLLQPPRSSPIKREPKPDGPSGLDDSVSPSKRMTRSRRPLKPKQEVEATDESESGSASQASRSPSASAMEAHTPSRPALGFLSSLPPSPAVVTEAIEEQTTKVRKSVSDAWVASGLKERAYALRSCLSSVSTIESLILMLEIYGLGSEILPFRYLTTIPPMPNLYTPAIQVKIPDVFALLTGEFWAPFSLWLTTSVILPSIFAYFFNISLKMSQPQPPSHSYGTRRASAAQAAVASSKTNFDPLVFNVSKALVSYLVYANKFTFWDVYNPISVRKVSDSVPGGLPGLLTGSALCVLGSLYEAILRK</sequence>
<name>A0A0J6FP20_COCPO</name>
<proteinExistence type="predicted"/>
<evidence type="ECO:0000313" key="4">
    <source>
        <dbReference type="Proteomes" id="UP000054567"/>
    </source>
</evidence>
<feature type="compositionally biased region" description="Basic and acidic residues" evidence="1">
    <location>
        <begin position="44"/>
        <end position="62"/>
    </location>
</feature>
<dbReference type="PANTHER" id="PTHR41807:SF1">
    <property type="entry name" value="GLUTATHIONE TRANSFERASE 3"/>
    <property type="match status" value="1"/>
</dbReference>
<feature type="compositionally biased region" description="Low complexity" evidence="1">
    <location>
        <begin position="116"/>
        <end position="130"/>
    </location>
</feature>
<protein>
    <submittedName>
        <fullName evidence="3">Uncharacterized protein</fullName>
    </submittedName>
</protein>
<accession>A0A0J6FP20</accession>
<dbReference type="OrthoDB" id="4034134at2759"/>
<reference evidence="4" key="2">
    <citation type="journal article" date="2009" name="Genome Res.">
        <title>Comparative genomic analyses of the human fungal pathogens Coccidioides and their relatives.</title>
        <authorList>
            <person name="Sharpton T.J."/>
            <person name="Stajich J.E."/>
            <person name="Rounsley S.D."/>
            <person name="Gardner M.J."/>
            <person name="Wortman J.R."/>
            <person name="Jordar V.S."/>
            <person name="Maiti R."/>
            <person name="Kodira C.D."/>
            <person name="Neafsey D.E."/>
            <person name="Zeng Q."/>
            <person name="Hung C.-Y."/>
            <person name="McMahan C."/>
            <person name="Muszewska A."/>
            <person name="Grynberg M."/>
            <person name="Mandel M.A."/>
            <person name="Kellner E.M."/>
            <person name="Barker B.M."/>
            <person name="Galgiani J.N."/>
            <person name="Orbach M.J."/>
            <person name="Kirkland T.N."/>
            <person name="Cole G.T."/>
            <person name="Henn M.R."/>
            <person name="Birren B.W."/>
            <person name="Taylor J.W."/>
        </authorList>
    </citation>
    <scope>NUCLEOTIDE SEQUENCE [LARGE SCALE GENOMIC DNA]</scope>
    <source>
        <strain evidence="4">RMSCC 3488</strain>
    </source>
</reference>
<keyword evidence="2" id="KW-1133">Transmembrane helix</keyword>
<keyword evidence="2" id="KW-0472">Membrane</keyword>
<evidence type="ECO:0000256" key="1">
    <source>
        <dbReference type="SAM" id="MobiDB-lite"/>
    </source>
</evidence>
<gene>
    <name evidence="3" type="ORF">CPAG_07030</name>
</gene>
<dbReference type="AlphaFoldDB" id="A0A0J6FP20"/>
<organism evidence="3 4">
    <name type="scientific">Coccidioides posadasii RMSCC 3488</name>
    <dbReference type="NCBI Taxonomy" id="454284"/>
    <lineage>
        <taxon>Eukaryota</taxon>
        <taxon>Fungi</taxon>
        <taxon>Dikarya</taxon>
        <taxon>Ascomycota</taxon>
        <taxon>Pezizomycotina</taxon>
        <taxon>Eurotiomycetes</taxon>
        <taxon>Eurotiomycetidae</taxon>
        <taxon>Onygenales</taxon>
        <taxon>Onygenaceae</taxon>
        <taxon>Coccidioides</taxon>
    </lineage>
</organism>
<dbReference type="VEuPathDB" id="FungiDB:CPAG_07030"/>
<dbReference type="EMBL" id="DS268112">
    <property type="protein sequence ID" value="KMM70719.1"/>
    <property type="molecule type" value="Genomic_DNA"/>
</dbReference>
<dbReference type="Proteomes" id="UP000054567">
    <property type="component" value="Unassembled WGS sequence"/>
</dbReference>
<dbReference type="PANTHER" id="PTHR41807">
    <property type="entry name" value="GLUTATHIONE TRANSFERASE 3"/>
    <property type="match status" value="1"/>
</dbReference>